<name>A0ACC1QYH5_9HYPO</name>
<reference evidence="1" key="1">
    <citation type="submission" date="2022-07" db="EMBL/GenBank/DDBJ databases">
        <title>Genome Sequence of Lecanicillium saksenae.</title>
        <authorList>
            <person name="Buettner E."/>
        </authorList>
    </citation>
    <scope>NUCLEOTIDE SEQUENCE</scope>
    <source>
        <strain evidence="1">VT-O1</strain>
    </source>
</reference>
<evidence type="ECO:0000313" key="1">
    <source>
        <dbReference type="EMBL" id="KAJ3493920.1"/>
    </source>
</evidence>
<organism evidence="1 2">
    <name type="scientific">Lecanicillium saksenae</name>
    <dbReference type="NCBI Taxonomy" id="468837"/>
    <lineage>
        <taxon>Eukaryota</taxon>
        <taxon>Fungi</taxon>
        <taxon>Dikarya</taxon>
        <taxon>Ascomycota</taxon>
        <taxon>Pezizomycotina</taxon>
        <taxon>Sordariomycetes</taxon>
        <taxon>Hypocreomycetidae</taxon>
        <taxon>Hypocreales</taxon>
        <taxon>Cordycipitaceae</taxon>
        <taxon>Lecanicillium</taxon>
    </lineage>
</organism>
<accession>A0ACC1QYH5</accession>
<sequence>MTKPVQQLSWLEKLDLIPGALSLLLTAAAALFTGLRRSEKDASTYYLHVAFAVMRKSTARFSPRQLQYVLPTSDQVYASYARRAKGKTQIVQLPSGASGYWIGDSKAKNVIVWFHGELLPAPTIACELYW</sequence>
<dbReference type="EMBL" id="JANAKD010000434">
    <property type="protein sequence ID" value="KAJ3493920.1"/>
    <property type="molecule type" value="Genomic_DNA"/>
</dbReference>
<dbReference type="Proteomes" id="UP001148737">
    <property type="component" value="Unassembled WGS sequence"/>
</dbReference>
<keyword evidence="2" id="KW-1185">Reference proteome</keyword>
<evidence type="ECO:0000313" key="2">
    <source>
        <dbReference type="Proteomes" id="UP001148737"/>
    </source>
</evidence>
<gene>
    <name evidence="1" type="ORF">NLG97_g4415</name>
</gene>
<comment type="caution">
    <text evidence="1">The sequence shown here is derived from an EMBL/GenBank/DDBJ whole genome shotgun (WGS) entry which is preliminary data.</text>
</comment>
<proteinExistence type="predicted"/>
<protein>
    <submittedName>
        <fullName evidence="1">Uncharacterized protein</fullName>
    </submittedName>
</protein>